<feature type="compositionally biased region" description="Polar residues" evidence="6">
    <location>
        <begin position="637"/>
        <end position="649"/>
    </location>
</feature>
<feature type="compositionally biased region" description="Basic and acidic residues" evidence="6">
    <location>
        <begin position="679"/>
        <end position="696"/>
    </location>
</feature>
<dbReference type="AlphaFoldDB" id="A0A814LP32"/>
<dbReference type="EMBL" id="CAJOBC010004611">
    <property type="protein sequence ID" value="CAF3834380.1"/>
    <property type="molecule type" value="Genomic_DNA"/>
</dbReference>
<gene>
    <name evidence="8" type="ORF">GPM918_LOCUS17066</name>
    <name evidence="9" type="ORF">SRO942_LOCUS17065</name>
</gene>
<evidence type="ECO:0000256" key="5">
    <source>
        <dbReference type="PROSITE-ProRule" id="PRU00309"/>
    </source>
</evidence>
<dbReference type="PROSITE" id="PS50950">
    <property type="entry name" value="ZF_THAP"/>
    <property type="match status" value="1"/>
</dbReference>
<reference evidence="8" key="1">
    <citation type="submission" date="2021-02" db="EMBL/GenBank/DDBJ databases">
        <authorList>
            <person name="Nowell W R."/>
        </authorList>
    </citation>
    <scope>NUCLEOTIDE SEQUENCE</scope>
</reference>
<evidence type="ECO:0000256" key="4">
    <source>
        <dbReference type="ARBA" id="ARBA00023125"/>
    </source>
</evidence>
<name>A0A814LP32_9BILA</name>
<keyword evidence="2 5" id="KW-0863">Zinc-finger</keyword>
<feature type="region of interest" description="Disordered" evidence="6">
    <location>
        <begin position="21"/>
        <end position="42"/>
    </location>
</feature>
<dbReference type="InterPro" id="IPR006612">
    <property type="entry name" value="THAP_Znf"/>
</dbReference>
<accession>A0A814LP32</accession>
<evidence type="ECO:0000256" key="1">
    <source>
        <dbReference type="ARBA" id="ARBA00022723"/>
    </source>
</evidence>
<evidence type="ECO:0000256" key="6">
    <source>
        <dbReference type="SAM" id="MobiDB-lite"/>
    </source>
</evidence>
<feature type="compositionally biased region" description="Polar residues" evidence="6">
    <location>
        <begin position="21"/>
        <end position="33"/>
    </location>
</feature>
<feature type="region of interest" description="Disordered" evidence="6">
    <location>
        <begin position="618"/>
        <end position="702"/>
    </location>
</feature>
<feature type="region of interest" description="Disordered" evidence="6">
    <location>
        <begin position="508"/>
        <end position="533"/>
    </location>
</feature>
<feature type="domain" description="THAP-type" evidence="7">
    <location>
        <begin position="116"/>
        <end position="196"/>
    </location>
</feature>
<comment type="caution">
    <text evidence="8">The sequence shown here is derived from an EMBL/GenBank/DDBJ whole genome shotgun (WGS) entry which is preliminary data.</text>
</comment>
<dbReference type="Proteomes" id="UP000663829">
    <property type="component" value="Unassembled WGS sequence"/>
</dbReference>
<feature type="compositionally biased region" description="Basic residues" evidence="6">
    <location>
        <begin position="620"/>
        <end position="631"/>
    </location>
</feature>
<evidence type="ECO:0000313" key="10">
    <source>
        <dbReference type="Proteomes" id="UP000663829"/>
    </source>
</evidence>
<dbReference type="PROSITE" id="PS00028">
    <property type="entry name" value="ZINC_FINGER_C2H2_1"/>
    <property type="match status" value="2"/>
</dbReference>
<dbReference type="Gene3D" id="3.30.160.60">
    <property type="entry name" value="Classic Zinc Finger"/>
    <property type="match status" value="1"/>
</dbReference>
<evidence type="ECO:0000256" key="2">
    <source>
        <dbReference type="ARBA" id="ARBA00022771"/>
    </source>
</evidence>
<dbReference type="Pfam" id="PF05485">
    <property type="entry name" value="THAP"/>
    <property type="match status" value="1"/>
</dbReference>
<keyword evidence="10" id="KW-1185">Reference proteome</keyword>
<sequence length="1084" mass="124101">MHHASWFDSERIQPSKLLSNIGRSSQIPHPTQLSSSAVSFSSESKRKEQSPLLKLNSVVNSRFKPKKIQNDHFSLQNSSVPTSSFTPLPVSPIGRENYLSVSQITNVTSSSAVNVLKNHCAVINCTSQYSDKQKHFYFVPFPSCTPELEQFVRRMKINSERLPDEPTGVYICSRHRYPLYLNTHRKPGLPIMPTTTHGIKNGIDHVLFLPKPWHTLCCMKGCINNDLVHRLSSATFVRVPRVPIIQRNAFLRLIGNTDIDQDEFVVCDRHFPMSMRHNNILTSLAVPQTRVGQMNQKLTVNKLKHTSSKTMTSTSFEQQHYIRDKEEIRKVKTKSSECTSPKSTVSSAQNVTKSTTSIVNYSHPYDCLITSVESSIDLKRSISSPLVSTTATPLNPVRPITQHIQRSTKRSTSQSKKYRSINTSTTTMEKQQNFIPSSPTSSISPRYMLLLPAQMQSPLIATESTSVQSQNNFNCSNENTTYSLAPSVIYPMQKKLRTIRPNPVQDSSLVTTPNFSPNNSAPVPLKRLTPPSNSLTENLRIKLERKRTHTGQHLQSSYDHPLTSTSTTDINQWDKIKTSSHKITTMNALSARQLKTNPTLFEQIKTNNESILSVSDRVSARVKSKRQRLPKRAIVISTDNEQNEVTEMNNQEHHRQRSPSPSSLSNHSQSVETATDNTTSREKDFNKIQSNEKNEQPKIFSSVCGNDKSLSESILSKEKKVNKLISKIRYRSYKLKLTRLKLNCELIRNARIAQRRKERQYQLLFDTSPILVEKTVFDKTTIITNNNNDYTSQWLNSNNLELTEGYLSKMKFASICYQTTALLDTDFHLLLTNLYYPDLDKQTECSLSSSANGILCNLCRRQYETVETFDMHLARKSVIIQYLCVACNLHIRSVNPCQAYYHLNCHTGLQDLSIKELVFEQLEIETQQYFNQFKIRSDDDSENEKIVSSWKNNTLEQKSVDDHIINDITPMEITSKTDSNCQSTIIEEPKPRHTSDNTLYWTCMLCKLRFGSRDALKLHMFSSHKQKQTQFEEKEVDTSNSLNKTMNNNRLNCQVCNLDFTDPIDYNRHIRRHGMYFLQTKKNM</sequence>
<evidence type="ECO:0000313" key="8">
    <source>
        <dbReference type="EMBL" id="CAF1066802.1"/>
    </source>
</evidence>
<dbReference type="GO" id="GO:0003677">
    <property type="term" value="F:DNA binding"/>
    <property type="evidence" value="ECO:0007669"/>
    <property type="project" value="UniProtKB-UniRule"/>
</dbReference>
<keyword evidence="4 5" id="KW-0238">DNA-binding</keyword>
<keyword evidence="3" id="KW-0862">Zinc</keyword>
<dbReference type="GO" id="GO:0008270">
    <property type="term" value="F:zinc ion binding"/>
    <property type="evidence" value="ECO:0007669"/>
    <property type="project" value="UniProtKB-KW"/>
</dbReference>
<organism evidence="8 10">
    <name type="scientific">Didymodactylos carnosus</name>
    <dbReference type="NCBI Taxonomy" id="1234261"/>
    <lineage>
        <taxon>Eukaryota</taxon>
        <taxon>Metazoa</taxon>
        <taxon>Spiralia</taxon>
        <taxon>Gnathifera</taxon>
        <taxon>Rotifera</taxon>
        <taxon>Eurotatoria</taxon>
        <taxon>Bdelloidea</taxon>
        <taxon>Philodinida</taxon>
        <taxon>Philodinidae</taxon>
        <taxon>Didymodactylos</taxon>
    </lineage>
</organism>
<proteinExistence type="predicted"/>
<dbReference type="InterPro" id="IPR013087">
    <property type="entry name" value="Znf_C2H2_type"/>
</dbReference>
<evidence type="ECO:0000256" key="3">
    <source>
        <dbReference type="ARBA" id="ARBA00022833"/>
    </source>
</evidence>
<evidence type="ECO:0000259" key="7">
    <source>
        <dbReference type="PROSITE" id="PS50950"/>
    </source>
</evidence>
<feature type="compositionally biased region" description="Low complexity" evidence="6">
    <location>
        <begin position="658"/>
        <end position="670"/>
    </location>
</feature>
<feature type="compositionally biased region" description="Polar residues" evidence="6">
    <location>
        <begin position="508"/>
        <end position="521"/>
    </location>
</feature>
<keyword evidence="1" id="KW-0479">Metal-binding</keyword>
<dbReference type="Proteomes" id="UP000681722">
    <property type="component" value="Unassembled WGS sequence"/>
</dbReference>
<dbReference type="OrthoDB" id="9996149at2759"/>
<evidence type="ECO:0000313" key="9">
    <source>
        <dbReference type="EMBL" id="CAF3834380.1"/>
    </source>
</evidence>
<protein>
    <recommendedName>
        <fullName evidence="7">THAP-type domain-containing protein</fullName>
    </recommendedName>
</protein>
<dbReference type="EMBL" id="CAJNOQ010004611">
    <property type="protein sequence ID" value="CAF1066802.1"/>
    <property type="molecule type" value="Genomic_DNA"/>
</dbReference>
<dbReference type="SMART" id="SM00355">
    <property type="entry name" value="ZnF_C2H2"/>
    <property type="match status" value="2"/>
</dbReference>